<protein>
    <submittedName>
        <fullName evidence="1">Hydrogenase maturation protease</fullName>
        <ecNumber evidence="1">3.4.23.-</ecNumber>
    </submittedName>
</protein>
<dbReference type="GO" id="GO:0006508">
    <property type="term" value="P:proteolysis"/>
    <property type="evidence" value="ECO:0007669"/>
    <property type="project" value="UniProtKB-KW"/>
</dbReference>
<dbReference type="Proteomes" id="UP000568106">
    <property type="component" value="Unassembled WGS sequence"/>
</dbReference>
<gene>
    <name evidence="1" type="ORF">HDF09_001669</name>
</gene>
<evidence type="ECO:0000313" key="1">
    <source>
        <dbReference type="EMBL" id="MBB5317000.1"/>
    </source>
</evidence>
<dbReference type="GO" id="GO:0008233">
    <property type="term" value="F:peptidase activity"/>
    <property type="evidence" value="ECO:0007669"/>
    <property type="project" value="UniProtKB-KW"/>
</dbReference>
<sequence>MNLDRVEKIAEAVLYEGYMLYPYRPSSVKNQRRWNFGVLCPQAYSESQQGSEAWMMQTECLIKATPSTRLSVKLRFLQIVKRSIGKLRTLGHEVPEGMEPEFDAVDRLEVAGRVFQPWQEAVEREHTSAALDPASLSSLAPLYLTFPAGKNFEYLHDELGRAVGVIVREWENLTASMQFGSTLSCDGVFMVTVRVRNLSFFEPLATADREDALAFSLVSAHTILGVEHGEFVSLLDPPAEFKDIAVHCNNIGTWPVLVGDLAETVLSSPIILYDYPQIAPESAGNLFDSTEIDEILSLRILTLTDDEKREMRQSDDRAREILERTETMPEEQFRKLHGVLRGLTPVKEEAL</sequence>
<evidence type="ECO:0000313" key="2">
    <source>
        <dbReference type="Proteomes" id="UP000568106"/>
    </source>
</evidence>
<dbReference type="EC" id="3.4.23.-" evidence="1"/>
<accession>A0A7W8IH29</accession>
<comment type="caution">
    <text evidence="1">The sequence shown here is derived from an EMBL/GenBank/DDBJ whole genome shotgun (WGS) entry which is preliminary data.</text>
</comment>
<reference evidence="1" key="1">
    <citation type="submission" date="2020-08" db="EMBL/GenBank/DDBJ databases">
        <title>Genomic Encyclopedia of Type Strains, Phase IV (KMG-V): Genome sequencing to study the core and pangenomes of soil and plant-associated prokaryotes.</title>
        <authorList>
            <person name="Whitman W."/>
        </authorList>
    </citation>
    <scope>NUCLEOTIDE SEQUENCE [LARGE SCALE GENOMIC DNA]</scope>
    <source>
        <strain evidence="1">M8UP27</strain>
    </source>
</reference>
<organism evidence="1 2">
    <name type="scientific">Tunturiibacter empetritectus</name>
    <dbReference type="NCBI Taxonomy" id="3069691"/>
    <lineage>
        <taxon>Bacteria</taxon>
        <taxon>Pseudomonadati</taxon>
        <taxon>Acidobacteriota</taxon>
        <taxon>Terriglobia</taxon>
        <taxon>Terriglobales</taxon>
        <taxon>Acidobacteriaceae</taxon>
        <taxon>Tunturiibacter</taxon>
    </lineage>
</organism>
<keyword evidence="1" id="KW-0378">Hydrolase</keyword>
<dbReference type="EMBL" id="JACHDY010000002">
    <property type="protein sequence ID" value="MBB5317000.1"/>
    <property type="molecule type" value="Genomic_DNA"/>
</dbReference>
<proteinExistence type="predicted"/>
<keyword evidence="2" id="KW-1185">Reference proteome</keyword>
<name>A0A7W8IH29_9BACT</name>
<dbReference type="AlphaFoldDB" id="A0A7W8IH29"/>
<keyword evidence="1" id="KW-0645">Protease</keyword>